<dbReference type="AlphaFoldDB" id="A0AAV4CMZ8"/>
<accession>A0AAV4CMZ8</accession>
<dbReference type="Proteomes" id="UP000735302">
    <property type="component" value="Unassembled WGS sequence"/>
</dbReference>
<dbReference type="EMBL" id="BLXT01006675">
    <property type="protein sequence ID" value="GFO32803.1"/>
    <property type="molecule type" value="Genomic_DNA"/>
</dbReference>
<comment type="caution">
    <text evidence="1">The sequence shown here is derived from an EMBL/GenBank/DDBJ whole genome shotgun (WGS) entry which is preliminary data.</text>
</comment>
<reference evidence="1 2" key="1">
    <citation type="journal article" date="2021" name="Elife">
        <title>Chloroplast acquisition without the gene transfer in kleptoplastic sea slugs, Plakobranchus ocellatus.</title>
        <authorList>
            <person name="Maeda T."/>
            <person name="Takahashi S."/>
            <person name="Yoshida T."/>
            <person name="Shimamura S."/>
            <person name="Takaki Y."/>
            <person name="Nagai Y."/>
            <person name="Toyoda A."/>
            <person name="Suzuki Y."/>
            <person name="Arimoto A."/>
            <person name="Ishii H."/>
            <person name="Satoh N."/>
            <person name="Nishiyama T."/>
            <person name="Hasebe M."/>
            <person name="Maruyama T."/>
            <person name="Minagawa J."/>
            <person name="Obokata J."/>
            <person name="Shigenobu S."/>
        </authorList>
    </citation>
    <scope>NUCLEOTIDE SEQUENCE [LARGE SCALE GENOMIC DNA]</scope>
</reference>
<evidence type="ECO:0000313" key="2">
    <source>
        <dbReference type="Proteomes" id="UP000735302"/>
    </source>
</evidence>
<gene>
    <name evidence="1" type="ORF">PoB_005930800</name>
</gene>
<proteinExistence type="predicted"/>
<protein>
    <submittedName>
        <fullName evidence="1">Uncharacterized protein</fullName>
    </submittedName>
</protein>
<name>A0AAV4CMZ8_9GAST</name>
<sequence>MTNKSKVNVQAHLIDQQPSGCNPDTLDQAETVEPWRRAVTDTTCLPPIFVFCSNAYLCVASDTRDVRFSDPPSGQGAGGETRTRDRRVFAGLRADLLATQPPKPRRLLKDFMELSRVSE</sequence>
<keyword evidence="2" id="KW-1185">Reference proteome</keyword>
<organism evidence="1 2">
    <name type="scientific">Plakobranchus ocellatus</name>
    <dbReference type="NCBI Taxonomy" id="259542"/>
    <lineage>
        <taxon>Eukaryota</taxon>
        <taxon>Metazoa</taxon>
        <taxon>Spiralia</taxon>
        <taxon>Lophotrochozoa</taxon>
        <taxon>Mollusca</taxon>
        <taxon>Gastropoda</taxon>
        <taxon>Heterobranchia</taxon>
        <taxon>Euthyneura</taxon>
        <taxon>Panpulmonata</taxon>
        <taxon>Sacoglossa</taxon>
        <taxon>Placobranchoidea</taxon>
        <taxon>Plakobranchidae</taxon>
        <taxon>Plakobranchus</taxon>
    </lineage>
</organism>
<evidence type="ECO:0000313" key="1">
    <source>
        <dbReference type="EMBL" id="GFO32803.1"/>
    </source>
</evidence>